<dbReference type="Pfam" id="PF20309">
    <property type="entry name" value="DRHyd-ASK"/>
    <property type="match status" value="1"/>
</dbReference>
<evidence type="ECO:0000259" key="2">
    <source>
        <dbReference type="Pfam" id="PF20309"/>
    </source>
</evidence>
<proteinExistence type="predicted"/>
<accession>A0AAV7NW59</accession>
<sequence length="145" mass="14830">MESSATLLTAVEPGGSGQQCGGGCPETAAACGGLSPSEEGGASHCGPTPPRQRSLRVVYVLNDSPKTGPAGSTESGALQCLLRACEAEGGHLSSVNFGELDFGETAVLDTFYDAGEKGGHRELVHEHQSRPNLTLYSGSTVTSHK</sequence>
<name>A0AAV7NW59_PLEWA</name>
<gene>
    <name evidence="3" type="ORF">NDU88_005751</name>
</gene>
<feature type="region of interest" description="Disordered" evidence="1">
    <location>
        <begin position="126"/>
        <end position="145"/>
    </location>
</feature>
<reference evidence="3" key="1">
    <citation type="journal article" date="2022" name="bioRxiv">
        <title>Sequencing and chromosome-scale assembly of the giantPleurodeles waltlgenome.</title>
        <authorList>
            <person name="Brown T."/>
            <person name="Elewa A."/>
            <person name="Iarovenko S."/>
            <person name="Subramanian E."/>
            <person name="Araus A.J."/>
            <person name="Petzold A."/>
            <person name="Susuki M."/>
            <person name="Suzuki K.-i.T."/>
            <person name="Hayashi T."/>
            <person name="Toyoda A."/>
            <person name="Oliveira C."/>
            <person name="Osipova E."/>
            <person name="Leigh N.D."/>
            <person name="Simon A."/>
            <person name="Yun M.H."/>
        </authorList>
    </citation>
    <scope>NUCLEOTIDE SEQUENCE</scope>
    <source>
        <strain evidence="3">20211129_DDA</strain>
        <tissue evidence="3">Liver</tissue>
    </source>
</reference>
<keyword evidence="4" id="KW-1185">Reference proteome</keyword>
<comment type="caution">
    <text evidence="3">The sequence shown here is derived from an EMBL/GenBank/DDBJ whole genome shotgun (WGS) entry which is preliminary data.</text>
</comment>
<organism evidence="3 4">
    <name type="scientific">Pleurodeles waltl</name>
    <name type="common">Iberian ribbed newt</name>
    <dbReference type="NCBI Taxonomy" id="8319"/>
    <lineage>
        <taxon>Eukaryota</taxon>
        <taxon>Metazoa</taxon>
        <taxon>Chordata</taxon>
        <taxon>Craniata</taxon>
        <taxon>Vertebrata</taxon>
        <taxon>Euteleostomi</taxon>
        <taxon>Amphibia</taxon>
        <taxon>Batrachia</taxon>
        <taxon>Caudata</taxon>
        <taxon>Salamandroidea</taxon>
        <taxon>Salamandridae</taxon>
        <taxon>Pleurodelinae</taxon>
        <taxon>Pleurodeles</taxon>
    </lineage>
</organism>
<dbReference type="EMBL" id="JANPWB010000012">
    <property type="protein sequence ID" value="KAJ1117553.1"/>
    <property type="molecule type" value="Genomic_DNA"/>
</dbReference>
<dbReference type="AlphaFoldDB" id="A0AAV7NW59"/>
<protein>
    <recommendedName>
        <fullName evidence="2">MAP3K deoxyribohydrolase domain-containing protein</fullName>
    </recommendedName>
</protein>
<dbReference type="InterPro" id="IPR046872">
    <property type="entry name" value="DRHyd-ASK"/>
</dbReference>
<feature type="domain" description="MAP3K deoxyribohydrolase" evidence="2">
    <location>
        <begin position="80"/>
        <end position="114"/>
    </location>
</feature>
<evidence type="ECO:0000313" key="3">
    <source>
        <dbReference type="EMBL" id="KAJ1117553.1"/>
    </source>
</evidence>
<feature type="compositionally biased region" description="Polar residues" evidence="1">
    <location>
        <begin position="130"/>
        <end position="145"/>
    </location>
</feature>
<evidence type="ECO:0000313" key="4">
    <source>
        <dbReference type="Proteomes" id="UP001066276"/>
    </source>
</evidence>
<evidence type="ECO:0000256" key="1">
    <source>
        <dbReference type="SAM" id="MobiDB-lite"/>
    </source>
</evidence>
<dbReference type="Proteomes" id="UP001066276">
    <property type="component" value="Chromosome 8"/>
</dbReference>